<dbReference type="InterPro" id="IPR012337">
    <property type="entry name" value="RNaseH-like_sf"/>
</dbReference>
<dbReference type="PANTHER" id="PTHR37984:SF11">
    <property type="entry name" value="INTEGRASE CATALYTIC DOMAIN-CONTAINING PROTEIN"/>
    <property type="match status" value="1"/>
</dbReference>
<proteinExistence type="predicted"/>
<sequence>MRCKYLCFGVNSAPEQFQYAIQQTLERLEGVRNIADSIIVWGKSLKEHDTHIEARMKRLSENNVILNVSKCKFNVDSIWFCGYTLSKDGISADKTKIAALVNMKEPEDVSQLRSFLGLATYCERFINNLATITAPLRELTNKGVVWKWTGGHQQAFNKVKEGIAKDSGHTNNNKNDNNIDLTPYHSICNELTVSDNGIVLPGNRLVMLKKLRSHTLNIGHAQYQGIVKTKTLLRTKVWWPGIDREVEPLIASCIHCQAANNSKIFEPLKMTTMPSKPWQVIHGDFYGPFPSGEYLLVLMDEHSRFPEVETIRSTTTAVTIGKLDKIFSVHGFPIEFVSDNGPPFNGHEFHNYLTQNGIKHRKITPILAAGRRPTHT</sequence>
<name>A0A6S7JR98_PARCT</name>
<dbReference type="PROSITE" id="PS50994">
    <property type="entry name" value="INTEGRASE"/>
    <property type="match status" value="1"/>
</dbReference>
<keyword evidence="2" id="KW-1185">Reference proteome</keyword>
<dbReference type="InterPro" id="IPR043128">
    <property type="entry name" value="Rev_trsase/Diguanyl_cyclase"/>
</dbReference>
<dbReference type="Pfam" id="PF00665">
    <property type="entry name" value="rve"/>
    <property type="match status" value="1"/>
</dbReference>
<dbReference type="InterPro" id="IPR036397">
    <property type="entry name" value="RNaseH_sf"/>
</dbReference>
<dbReference type="GO" id="GO:0003676">
    <property type="term" value="F:nucleic acid binding"/>
    <property type="evidence" value="ECO:0007669"/>
    <property type="project" value="InterPro"/>
</dbReference>
<dbReference type="SUPFAM" id="SSF56672">
    <property type="entry name" value="DNA/RNA polymerases"/>
    <property type="match status" value="1"/>
</dbReference>
<dbReference type="Gene3D" id="1.10.340.70">
    <property type="match status" value="1"/>
</dbReference>
<protein>
    <submittedName>
        <fullName evidence="1">Transposon Ty3-I Gag-Pol poly</fullName>
    </submittedName>
</protein>
<reference evidence="1" key="1">
    <citation type="submission" date="2020-04" db="EMBL/GenBank/DDBJ databases">
        <authorList>
            <person name="Alioto T."/>
            <person name="Alioto T."/>
            <person name="Gomez Garrido J."/>
        </authorList>
    </citation>
    <scope>NUCLEOTIDE SEQUENCE</scope>
    <source>
        <strain evidence="1">A484AB</strain>
    </source>
</reference>
<dbReference type="GO" id="GO:0015074">
    <property type="term" value="P:DNA integration"/>
    <property type="evidence" value="ECO:0007669"/>
    <property type="project" value="InterPro"/>
</dbReference>
<dbReference type="FunFam" id="3.30.70.270:FF:000023">
    <property type="entry name" value="Pol"/>
    <property type="match status" value="1"/>
</dbReference>
<gene>
    <name evidence="1" type="ORF">PACLA_8A058071</name>
</gene>
<dbReference type="OrthoDB" id="10068564at2759"/>
<organism evidence="1 2">
    <name type="scientific">Paramuricea clavata</name>
    <name type="common">Red gorgonian</name>
    <name type="synonym">Violescent sea-whip</name>
    <dbReference type="NCBI Taxonomy" id="317549"/>
    <lineage>
        <taxon>Eukaryota</taxon>
        <taxon>Metazoa</taxon>
        <taxon>Cnidaria</taxon>
        <taxon>Anthozoa</taxon>
        <taxon>Octocorallia</taxon>
        <taxon>Malacalcyonacea</taxon>
        <taxon>Plexauridae</taxon>
        <taxon>Paramuricea</taxon>
    </lineage>
</organism>
<dbReference type="InterPro" id="IPR043502">
    <property type="entry name" value="DNA/RNA_pol_sf"/>
</dbReference>
<dbReference type="InterPro" id="IPR041588">
    <property type="entry name" value="Integrase_H2C2"/>
</dbReference>
<dbReference type="Pfam" id="PF17921">
    <property type="entry name" value="Integrase_H2C2"/>
    <property type="match status" value="1"/>
</dbReference>
<dbReference type="Gene3D" id="3.30.70.270">
    <property type="match status" value="2"/>
</dbReference>
<dbReference type="EMBL" id="CACRXK020020852">
    <property type="protein sequence ID" value="CAB4035236.1"/>
    <property type="molecule type" value="Genomic_DNA"/>
</dbReference>
<comment type="caution">
    <text evidence="1">The sequence shown here is derived from an EMBL/GenBank/DDBJ whole genome shotgun (WGS) entry which is preliminary data.</text>
</comment>
<evidence type="ECO:0000313" key="2">
    <source>
        <dbReference type="Proteomes" id="UP001152795"/>
    </source>
</evidence>
<dbReference type="Proteomes" id="UP001152795">
    <property type="component" value="Unassembled WGS sequence"/>
</dbReference>
<accession>A0A6S7JR98</accession>
<dbReference type="Gene3D" id="3.30.420.10">
    <property type="entry name" value="Ribonuclease H-like superfamily/Ribonuclease H"/>
    <property type="match status" value="1"/>
</dbReference>
<dbReference type="PANTHER" id="PTHR37984">
    <property type="entry name" value="PROTEIN CBG26694"/>
    <property type="match status" value="1"/>
</dbReference>
<dbReference type="InterPro" id="IPR050951">
    <property type="entry name" value="Retrovirus_Pol_polyprotein"/>
</dbReference>
<dbReference type="InterPro" id="IPR001584">
    <property type="entry name" value="Integrase_cat-core"/>
</dbReference>
<dbReference type="SUPFAM" id="SSF53098">
    <property type="entry name" value="Ribonuclease H-like"/>
    <property type="match status" value="1"/>
</dbReference>
<dbReference type="AlphaFoldDB" id="A0A6S7JR98"/>
<evidence type="ECO:0000313" key="1">
    <source>
        <dbReference type="EMBL" id="CAB4035236.1"/>
    </source>
</evidence>